<dbReference type="FunFam" id="3.40.50.410:FF:000004">
    <property type="entry name" value="collagen alpha-6(VI) chain"/>
    <property type="match status" value="5"/>
</dbReference>
<feature type="domain" description="VWFA" evidence="10">
    <location>
        <begin position="847"/>
        <end position="1016"/>
    </location>
</feature>
<keyword evidence="7" id="KW-0176">Collagen</keyword>
<evidence type="ECO:0000259" key="10">
    <source>
        <dbReference type="PROSITE" id="PS50234"/>
    </source>
</evidence>
<dbReference type="GO" id="GO:0005581">
    <property type="term" value="C:collagen trimer"/>
    <property type="evidence" value="ECO:0007669"/>
    <property type="project" value="UniProtKB-KW"/>
</dbReference>
<proteinExistence type="predicted"/>
<feature type="domain" description="VWFA" evidence="10">
    <location>
        <begin position="1224"/>
        <end position="1397"/>
    </location>
</feature>
<evidence type="ECO:0000256" key="5">
    <source>
        <dbReference type="ARBA" id="ARBA00022737"/>
    </source>
</evidence>
<reference evidence="11" key="3">
    <citation type="submission" date="2025-09" db="UniProtKB">
        <authorList>
            <consortium name="Ensembl"/>
        </authorList>
    </citation>
    <scope>IDENTIFICATION</scope>
</reference>
<evidence type="ECO:0000256" key="2">
    <source>
        <dbReference type="ARBA" id="ARBA00022525"/>
    </source>
</evidence>
<dbReference type="SMART" id="SM00327">
    <property type="entry name" value="VWA"/>
    <property type="match status" value="8"/>
</dbReference>
<evidence type="ECO:0000256" key="1">
    <source>
        <dbReference type="ARBA" id="ARBA00004498"/>
    </source>
</evidence>
<keyword evidence="3" id="KW-0272">Extracellular matrix</keyword>
<dbReference type="Pfam" id="PF00092">
    <property type="entry name" value="VWA"/>
    <property type="match status" value="7"/>
</dbReference>
<keyword evidence="8" id="KW-0325">Glycoprotein</keyword>
<dbReference type="STRING" id="161767.ENSAPEP00000028636"/>
<dbReference type="InterPro" id="IPR050525">
    <property type="entry name" value="ECM_Assembly_Org"/>
</dbReference>
<dbReference type="GO" id="GO:0007155">
    <property type="term" value="P:cell adhesion"/>
    <property type="evidence" value="ECO:0007669"/>
    <property type="project" value="UniProtKB-KW"/>
</dbReference>
<dbReference type="PRINTS" id="PR00453">
    <property type="entry name" value="VWFADOMAIN"/>
</dbReference>
<evidence type="ECO:0000256" key="4">
    <source>
        <dbReference type="ARBA" id="ARBA00022729"/>
    </source>
</evidence>
<keyword evidence="4 9" id="KW-0732">Signal</keyword>
<dbReference type="InterPro" id="IPR002035">
    <property type="entry name" value="VWF_A"/>
</dbReference>
<dbReference type="GeneTree" id="ENSGT00940000155619"/>
<dbReference type="CDD" id="cd01472">
    <property type="entry name" value="vWA_collagen"/>
    <property type="match status" value="3"/>
</dbReference>
<keyword evidence="12" id="KW-1185">Reference proteome</keyword>
<feature type="domain" description="VWFA" evidence="10">
    <location>
        <begin position="1034"/>
        <end position="1208"/>
    </location>
</feature>
<evidence type="ECO:0000256" key="8">
    <source>
        <dbReference type="ARBA" id="ARBA00023180"/>
    </source>
</evidence>
<dbReference type="PROSITE" id="PS50234">
    <property type="entry name" value="VWFA"/>
    <property type="match status" value="7"/>
</dbReference>
<protein>
    <recommendedName>
        <fullName evidence="10">VWFA domain-containing protein</fullName>
    </recommendedName>
</protein>
<feature type="domain" description="VWFA" evidence="10">
    <location>
        <begin position="456"/>
        <end position="628"/>
    </location>
</feature>
<evidence type="ECO:0000256" key="7">
    <source>
        <dbReference type="ARBA" id="ARBA00023119"/>
    </source>
</evidence>
<reference evidence="11" key="2">
    <citation type="submission" date="2025-08" db="UniProtKB">
        <authorList>
            <consortium name="Ensembl"/>
        </authorList>
    </citation>
    <scope>IDENTIFICATION</scope>
</reference>
<dbReference type="Ensembl" id="ENSAPET00000029392.1">
    <property type="protein sequence ID" value="ENSAPEP00000028636.1"/>
    <property type="gene ID" value="ENSAPEG00000020351.1"/>
</dbReference>
<comment type="subcellular location">
    <subcellularLocation>
        <location evidence="1">Secreted</location>
        <location evidence="1">Extracellular space</location>
        <location evidence="1">Extracellular matrix</location>
    </subcellularLocation>
</comment>
<evidence type="ECO:0000256" key="6">
    <source>
        <dbReference type="ARBA" id="ARBA00022889"/>
    </source>
</evidence>
<evidence type="ECO:0000256" key="3">
    <source>
        <dbReference type="ARBA" id="ARBA00022530"/>
    </source>
</evidence>
<name>A0A3P8TVG2_AMPPE</name>
<accession>A0A3P8TVG2</accession>
<keyword evidence="2" id="KW-0964">Secreted</keyword>
<dbReference type="InterPro" id="IPR036465">
    <property type="entry name" value="vWFA_dom_sf"/>
</dbReference>
<feature type="signal peptide" evidence="9">
    <location>
        <begin position="1"/>
        <end position="28"/>
    </location>
</feature>
<dbReference type="Proteomes" id="UP000265080">
    <property type="component" value="Chromosome 7"/>
</dbReference>
<dbReference type="SUPFAM" id="SSF53300">
    <property type="entry name" value="vWA-like"/>
    <property type="match status" value="8"/>
</dbReference>
<keyword evidence="5" id="KW-0677">Repeat</keyword>
<organism evidence="11 12">
    <name type="scientific">Amphiprion percula</name>
    <name type="common">Orange clownfish</name>
    <name type="synonym">Lutjanus percula</name>
    <dbReference type="NCBI Taxonomy" id="161767"/>
    <lineage>
        <taxon>Eukaryota</taxon>
        <taxon>Metazoa</taxon>
        <taxon>Chordata</taxon>
        <taxon>Craniata</taxon>
        <taxon>Vertebrata</taxon>
        <taxon>Euteleostomi</taxon>
        <taxon>Actinopterygii</taxon>
        <taxon>Neopterygii</taxon>
        <taxon>Teleostei</taxon>
        <taxon>Neoteleostei</taxon>
        <taxon>Acanthomorphata</taxon>
        <taxon>Ovalentaria</taxon>
        <taxon>Pomacentridae</taxon>
        <taxon>Amphiprion</taxon>
    </lineage>
</organism>
<dbReference type="PANTHER" id="PTHR24020:SF86">
    <property type="entry name" value="COLLAGEN, TYPE VI, ALPHA 4"/>
    <property type="match status" value="1"/>
</dbReference>
<keyword evidence="6" id="KW-0130">Cell adhesion</keyword>
<dbReference type="Gene3D" id="3.40.50.410">
    <property type="entry name" value="von Willebrand factor, type A domain"/>
    <property type="match status" value="7"/>
</dbReference>
<reference evidence="11 12" key="1">
    <citation type="submission" date="2018-03" db="EMBL/GenBank/DDBJ databases">
        <title>Finding Nemo's genes: A chromosome-scale reference assembly of the genome of the orange clownfish Amphiprion percula.</title>
        <authorList>
            <person name="Lehmann R."/>
        </authorList>
    </citation>
    <scope>NUCLEOTIDE SEQUENCE</scope>
</reference>
<feature type="domain" description="VWFA" evidence="10">
    <location>
        <begin position="661"/>
        <end position="831"/>
    </location>
</feature>
<feature type="chain" id="PRO_5018131348" description="VWFA domain-containing protein" evidence="9">
    <location>
        <begin position="29"/>
        <end position="1653"/>
    </location>
</feature>
<dbReference type="GO" id="GO:0005615">
    <property type="term" value="C:extracellular space"/>
    <property type="evidence" value="ECO:0007669"/>
    <property type="project" value="TreeGrafter"/>
</dbReference>
<dbReference type="FunFam" id="3.40.50.410:FF:000003">
    <property type="entry name" value="Collagen type VI alpha 3 chain"/>
    <property type="match status" value="1"/>
</dbReference>
<feature type="domain" description="VWFA" evidence="10">
    <location>
        <begin position="233"/>
        <end position="406"/>
    </location>
</feature>
<dbReference type="CDD" id="cd01450">
    <property type="entry name" value="vWFA_subfamily_ECM"/>
    <property type="match status" value="1"/>
</dbReference>
<sequence>MSWCTMKGRASLLLFGLITASYFCAVAAQATECENATVGDIVFLVDGSSSINDKSFQEVRTFLSNIIRGLDIGPNKVRIGLAQFSDDTYQEFLLNDHMNRPSLLNAVRQVPHRKGGTQTGKALEFLLKQYFTKQAGSRADQRVPQIAVVITDGDSTDDVSEPARKLRNHGVLLFSIGVGQINQKELNKIASVPRFRLTIDSFDALQKLTNTLLQTVCDSIENQQKAVAEKFSDLFFLVDSSMPQVKFSQFRTDFIRMLSRHNIGASSHRVGLAQFTRNVREEFRLNTYQTKQDIIQAARRFRLRPQPGQPGNVTAAMQYTRANLFSAEAGGRAELGEKQVLVIVLAEDPPKSDPVYRVSATLKLDGVIIVGMSGGASLDALERFASDRYAFDSIRMTALNEFFTSQKGEAGPAGPVGRPDVAGRPGVASVPDFGAGPPPAQEDQITKECKGANVADIVFIVDESGSIGDANFQLVRAFLSSIIIGLEVGLARVRVGIVTYNEMQTAQLYLNTFQTKIEILQLIKYMPYSQGGTNTGAALTFTLQNIFTEQQGSRKGVQKVAVVVTDGQSQDSVVVPAATLRRAGVTVYAVGIKDANVTELREMVTPPHEKHVFTVDSFTQLKQLQQTLQKSLCSNIIEDAIKSVESETDVKEACEQKDEADIYFLIDDSSSISFPDFYDMQKFIIEFLHIFRIGPQNVRMGVAKYSTFPSLEFDLTKYSDAKKMEKAVEAIRHEGGETYTGKALSFMVDYFQEAGTSRYSKVPEYLIVITDGESADQVKAPAEKLREQGITIYAVGVKGANQTQLEEIAGDLKRTFHVKNFDVLKSIKNNIITDICSPEVCKDVPSDIFFLTDSSESISAKDFQKMKDFVKSVVSKSIVGQDKVHIGVMQFSTGFRLEFPLTEYYSKAEILENIDKMEQMNEGTRTGRALTEVLNYFDASAGGRPEQRQRLVVITDGESKDEVLGPATALRDKGVEIYTIGVMDANLTQLHEISGAPNRTFTRRNFDALKLLESQLALKFCEPQRDCKQIQTADIIFLVDGSGTIDDEEFSSMQVFMNSAVNHTTVGKTYTRFGVIMYSNKPQSIFTLDQYDSRGQVLKAIGDLALPAGNTYTGVALEYSLQFFDAKYGGRKNQKVPQILMVITDGHADDPAKLQPASDVLRKNSINVFSIGVKDANKEELLTMVGGDTSKMYFVDDFKQLETLYKNISSVLCNTTKPECNQTDLVFLIDRSSSINPDQHKLVLNFTAEVVNSFNISAEYARVGLAQFSDNPHHEFYLNTYYKKEDMIAKILSLQHTGVDTYLGKALRYMKNYFLESNGARSFIPKTLVVVTDGDSHDDVEDAAKELRASGIDILAIAVGDVYDLQLLQITGTPEKVFNVQNFNSLLQIKSKVIDDICKEPTTEPDVCSIDIGVGFDVTRGSGGLLAGRHLRQLEEIIRYISSVHDLCCVGPEPLKTNIAFHVVGGDGGILLDTDFEPFSEEVLRKVLTYSVSQPTYFNSALLNFFNNRFRTKASSNVKVLLIFSDGLDEDVMILEQESELLRQSGVSALLTVALDGADATQLQMVEFGRGFGYKLPLRINMMSVGSTVLQQISTVADRECCKVMCKCTGHEGGPGSPGLPGIKVTLNMMSRMFRKRLKNTGCVFLKDSAVHL</sequence>
<evidence type="ECO:0000313" key="11">
    <source>
        <dbReference type="Ensembl" id="ENSAPEP00000028636.1"/>
    </source>
</evidence>
<evidence type="ECO:0000313" key="12">
    <source>
        <dbReference type="Proteomes" id="UP000265080"/>
    </source>
</evidence>
<feature type="domain" description="VWFA" evidence="10">
    <location>
        <begin position="40"/>
        <end position="212"/>
    </location>
</feature>
<dbReference type="PANTHER" id="PTHR24020">
    <property type="entry name" value="COLLAGEN ALPHA"/>
    <property type="match status" value="1"/>
</dbReference>
<evidence type="ECO:0000256" key="9">
    <source>
        <dbReference type="SAM" id="SignalP"/>
    </source>
</evidence>
<dbReference type="OMA" id="HICLITF"/>